<proteinExistence type="predicted"/>
<organism evidence="3 4">
    <name type="scientific">Nguyenibacter vanlangensis</name>
    <dbReference type="NCBI Taxonomy" id="1216886"/>
    <lineage>
        <taxon>Bacteria</taxon>
        <taxon>Pseudomonadati</taxon>
        <taxon>Pseudomonadota</taxon>
        <taxon>Alphaproteobacteria</taxon>
        <taxon>Acetobacterales</taxon>
        <taxon>Acetobacteraceae</taxon>
        <taxon>Nguyenibacter</taxon>
    </lineage>
</organism>
<dbReference type="Pfam" id="PF02129">
    <property type="entry name" value="Peptidase_S15"/>
    <property type="match status" value="1"/>
</dbReference>
<dbReference type="InterPro" id="IPR005674">
    <property type="entry name" value="CocE/Ser_esterase"/>
</dbReference>
<name>A0ABZ3D549_9PROT</name>
<dbReference type="Gene3D" id="3.40.50.1820">
    <property type="entry name" value="alpha/beta hydrolase"/>
    <property type="match status" value="1"/>
</dbReference>
<dbReference type="InterPro" id="IPR013736">
    <property type="entry name" value="Xaa-Pro_dipept_C"/>
</dbReference>
<dbReference type="SMART" id="SM00939">
    <property type="entry name" value="PepX_C"/>
    <property type="match status" value="1"/>
</dbReference>
<evidence type="ECO:0000313" key="4">
    <source>
        <dbReference type="Proteomes" id="UP001449795"/>
    </source>
</evidence>
<protein>
    <submittedName>
        <fullName evidence="3">CocE/NonD family hydrolase</fullName>
    </submittedName>
</protein>
<evidence type="ECO:0000259" key="2">
    <source>
        <dbReference type="SMART" id="SM00939"/>
    </source>
</evidence>
<gene>
    <name evidence="3" type="ORF">AAC691_22195</name>
</gene>
<dbReference type="Proteomes" id="UP001449795">
    <property type="component" value="Chromosome"/>
</dbReference>
<dbReference type="SUPFAM" id="SSF49785">
    <property type="entry name" value="Galactose-binding domain-like"/>
    <property type="match status" value="1"/>
</dbReference>
<reference evidence="3 4" key="1">
    <citation type="submission" date="2024-04" db="EMBL/GenBank/DDBJ databases">
        <title>Complete genome sequence of Nguyenibacter vanlangesis HBCM-1154, a strain capable of nitrogen fixation, IAA production, and phosphorus solubilization isolated from sugarcane soil.</title>
        <authorList>
            <person name="MY HANH P."/>
        </authorList>
    </citation>
    <scope>NUCLEOTIDE SEQUENCE [LARGE SCALE GENOMIC DNA]</scope>
    <source>
        <strain evidence="3 4">HBCM 1154</strain>
    </source>
</reference>
<dbReference type="Gene3D" id="1.10.3020.10">
    <property type="entry name" value="alpha-amino acid ester hydrolase ( Helical cap domain)"/>
    <property type="match status" value="1"/>
</dbReference>
<feature type="domain" description="Xaa-Pro dipeptidyl-peptidase C-terminal" evidence="2">
    <location>
        <begin position="407"/>
        <end position="671"/>
    </location>
</feature>
<evidence type="ECO:0000313" key="3">
    <source>
        <dbReference type="EMBL" id="XAE42903.1"/>
    </source>
</evidence>
<dbReference type="NCBIfam" id="TIGR00976">
    <property type="entry name" value="CocE_NonD"/>
    <property type="match status" value="1"/>
</dbReference>
<dbReference type="InterPro" id="IPR050585">
    <property type="entry name" value="Xaa-Pro_dipeptidyl-ppase/CocE"/>
</dbReference>
<dbReference type="InterPro" id="IPR008979">
    <property type="entry name" value="Galactose-bd-like_sf"/>
</dbReference>
<keyword evidence="4" id="KW-1185">Reference proteome</keyword>
<dbReference type="EMBL" id="CP152276">
    <property type="protein sequence ID" value="XAE42903.1"/>
    <property type="molecule type" value="Genomic_DNA"/>
</dbReference>
<dbReference type="PANTHER" id="PTHR43056:SF10">
    <property type="entry name" value="COCE_NOND FAMILY, PUTATIVE (AFU_ORTHOLOGUE AFUA_7G00600)-RELATED"/>
    <property type="match status" value="1"/>
</dbReference>
<sequence length="676" mass="74990">MTLHTHRPGGAISFLTALALTGTTLTGTTLATTTLAAIPAHAAAPRSTHHAAHPAAPAASPLTVQTGSDIPAHVTFPTDARDYVKRDVMIPMRDGVKLHTVIVIPRNAHDAPILLTRTPYHASERLNRVENAPSMRALLPQGDDVFVEAGYIRVFQDIRGKYGSEGDYVMTRPVRGPLNPTRTDEVTDAWDTIDWLVHNLPESNGRVGMLGSSYEGFTVVMALLNPHPALKVAAPESPMVDGWMGDDWYHYGAFRQGGLDYFTEQMTVRGEGATIPRIDHDDYTNFLRAGSAGRFATAAGLDQFPWWQRMLAHPDYDAFWQDQALDKLITRHPLTVPTLWEQGLWDQEDMWGAIHSWMALKQTAPNVPNILVMGPWRHSQVNYDGSSLGPLHWDGDTAHQFRRDVLLPFFNQYLRPGAPPADLPQAIIYNSGENHWDRFAKWPLACDGTSCAHPLKPLFLQAGYGLSFDHPAADAQDSYVSDPAHPVPFLQRPFNFATDAARWKTWLVQDQRMAESRPDVLTYETPVLTQPVRVSGVPVADLFAATTGTDSDWVVKLIDVQPPTDGDRPEMGGYELAVSMDIFRGRYRTGFDHPTAITPNATAEYRFTLPAVNHVFQPGHRIMVQIQSSLFPLYDRNPQHFVPNILRAGPQDYVAATQSIHRGGTQATSILLPVVP</sequence>
<dbReference type="GO" id="GO:0016787">
    <property type="term" value="F:hydrolase activity"/>
    <property type="evidence" value="ECO:0007669"/>
    <property type="project" value="UniProtKB-KW"/>
</dbReference>
<dbReference type="PANTHER" id="PTHR43056">
    <property type="entry name" value="PEPTIDASE S9 PROLYL OLIGOPEPTIDASE"/>
    <property type="match status" value="1"/>
</dbReference>
<dbReference type="SUPFAM" id="SSF53474">
    <property type="entry name" value="alpha/beta-Hydrolases"/>
    <property type="match status" value="1"/>
</dbReference>
<evidence type="ECO:0000256" key="1">
    <source>
        <dbReference type="ARBA" id="ARBA00022801"/>
    </source>
</evidence>
<keyword evidence="1 3" id="KW-0378">Hydrolase</keyword>
<dbReference type="Pfam" id="PF08530">
    <property type="entry name" value="PepX_C"/>
    <property type="match status" value="1"/>
</dbReference>
<accession>A0ABZ3D549</accession>
<dbReference type="InterPro" id="IPR000383">
    <property type="entry name" value="Xaa-Pro-like_dom"/>
</dbReference>
<dbReference type="InterPro" id="IPR029058">
    <property type="entry name" value="AB_hydrolase_fold"/>
</dbReference>
<dbReference type="Gene3D" id="2.60.120.260">
    <property type="entry name" value="Galactose-binding domain-like"/>
    <property type="match status" value="1"/>
</dbReference>